<feature type="domain" description="RING-type" evidence="14">
    <location>
        <begin position="143"/>
        <end position="191"/>
    </location>
</feature>
<evidence type="ECO:0000256" key="11">
    <source>
        <dbReference type="ARBA" id="ARBA00022786"/>
    </source>
</evidence>
<evidence type="ECO:0000313" key="16">
    <source>
        <dbReference type="EMBL" id="RVX12149.1"/>
    </source>
</evidence>
<evidence type="ECO:0000256" key="6">
    <source>
        <dbReference type="ARBA" id="ARBA00012251"/>
    </source>
</evidence>
<dbReference type="EC" id="2.3.2.31" evidence="6"/>
<dbReference type="Gene3D" id="3.30.40.10">
    <property type="entry name" value="Zinc/RING finger domain, C3HC4 (zinc finger)"/>
    <property type="match status" value="1"/>
</dbReference>
<dbReference type="GO" id="GO:0008270">
    <property type="term" value="F:zinc ion binding"/>
    <property type="evidence" value="ECO:0007669"/>
    <property type="project" value="UniProtKB-KW"/>
</dbReference>
<evidence type="ECO:0000256" key="10">
    <source>
        <dbReference type="ARBA" id="ARBA00022771"/>
    </source>
</evidence>
<evidence type="ECO:0000256" key="1">
    <source>
        <dbReference type="ARBA" id="ARBA00001798"/>
    </source>
</evidence>
<keyword evidence="9" id="KW-0677">Repeat</keyword>
<dbReference type="InterPro" id="IPR002867">
    <property type="entry name" value="IBR_dom"/>
</dbReference>
<dbReference type="PROSITE" id="PS51873">
    <property type="entry name" value="TRIAD"/>
    <property type="match status" value="1"/>
</dbReference>
<dbReference type="FunFam" id="3.30.40.10:FF:000019">
    <property type="entry name" value="RBR-type E3 ubiquitin transferase"/>
    <property type="match status" value="1"/>
</dbReference>
<evidence type="ECO:0000259" key="15">
    <source>
        <dbReference type="PROSITE" id="PS51873"/>
    </source>
</evidence>
<evidence type="ECO:0000256" key="5">
    <source>
        <dbReference type="ARBA" id="ARBA00005884"/>
    </source>
</evidence>
<dbReference type="InterPro" id="IPR001841">
    <property type="entry name" value="Znf_RING"/>
</dbReference>
<reference evidence="16 17" key="1">
    <citation type="journal article" date="2018" name="PLoS Genet.">
        <title>Population sequencing reveals clonal diversity and ancestral inbreeding in the grapevine cultivar Chardonnay.</title>
        <authorList>
            <person name="Roach M.J."/>
            <person name="Johnson D.L."/>
            <person name="Bohlmann J."/>
            <person name="van Vuuren H.J."/>
            <person name="Jones S.J."/>
            <person name="Pretorius I.S."/>
            <person name="Schmidt S.A."/>
            <person name="Borneman A.R."/>
        </authorList>
    </citation>
    <scope>NUCLEOTIDE SEQUENCE [LARGE SCALE GENOMIC DNA]</scope>
    <source>
        <strain evidence="17">cv. Chardonnay</strain>
        <tissue evidence="16">Leaf</tissue>
    </source>
</reference>
<keyword evidence="11" id="KW-0833">Ubl conjugation pathway</keyword>
<dbReference type="AlphaFoldDB" id="A0A438JT90"/>
<evidence type="ECO:0000256" key="3">
    <source>
        <dbReference type="ARBA" id="ARBA00003976"/>
    </source>
</evidence>
<evidence type="ECO:0000256" key="12">
    <source>
        <dbReference type="ARBA" id="ARBA00022833"/>
    </source>
</evidence>
<keyword evidence="10 13" id="KW-0863">Zinc-finger</keyword>
<dbReference type="CDD" id="cd16773">
    <property type="entry name" value="RING-HC_RBR_TRIAD1"/>
    <property type="match status" value="1"/>
</dbReference>
<comment type="catalytic activity">
    <reaction evidence="1">
        <text>[E2 ubiquitin-conjugating enzyme]-S-ubiquitinyl-L-cysteine + [acceptor protein]-L-lysine = [E2 ubiquitin-conjugating enzyme]-L-cysteine + [acceptor protein]-N(6)-ubiquitinyl-L-lysine.</text>
        <dbReference type="EC" id="2.3.2.31"/>
    </reaction>
</comment>
<name>A0A438JT90_VITVI</name>
<dbReference type="PROSITE" id="PS50089">
    <property type="entry name" value="ZF_RING_2"/>
    <property type="match status" value="1"/>
</dbReference>
<dbReference type="GO" id="GO:0061630">
    <property type="term" value="F:ubiquitin protein ligase activity"/>
    <property type="evidence" value="ECO:0007669"/>
    <property type="project" value="UniProtKB-EC"/>
</dbReference>
<dbReference type="InterPro" id="IPR045840">
    <property type="entry name" value="Ariadne"/>
</dbReference>
<dbReference type="Gene3D" id="1.20.120.1750">
    <property type="match status" value="1"/>
</dbReference>
<evidence type="ECO:0000256" key="2">
    <source>
        <dbReference type="ARBA" id="ARBA00001947"/>
    </source>
</evidence>
<dbReference type="Pfam" id="PF19422">
    <property type="entry name" value="Ariadne"/>
    <property type="match status" value="1"/>
</dbReference>
<sequence>MEDYANSDEEYYYSDRDSFDGLVNEESDFQWVPPRLLPVSIRKFVNCCKQAAGKSLNLSERGFVITKESLLTAQRDDLRRVMDLLSLREHHARTLLIHHRWDVEKLFAVMVEKGKPCLFAEAGVPLMEHQIVPLPLSSSTLMCDICMEAVSSKDSTKMDCGHCFCNNCWTEHFVVKINEGQSRRIRCMAYKCNAICDEAIVRNLVGRRHPDLAEKFDRFLLESYIEDNKMVKWCPSAPHCGNAIRVEDDEFCEVECSCGLQFCFSCLSEAHSPCSCLMWEFWTKKCRDESETVNWITVHTKPCPKCHKPVEKNGGCNLVSCICGQAFWSIENGNTKVAEFGTQWLQMFGPASFVPRTYTPSNLWKFILTMSRCSVEPLEGEFLRTAPWCLAQFDFDGLGVVCSKPKWRSWLCGGATGRDHTWSSISGHSCGRYKEDREKKAERAKRDLYRYMHYHNRYKAHTDSFKLESKLKDTIKAKVSNSEEKESTLRDFSWVTNGLYRLFRSRRVLSYSYPFAFYMFGDDLFNDEMTKEEREIKQHLFEDQQQQLEANVEKLSKFIEEPFDQYEEDKVRDIRMQVINLSVITDTLCKKMYECIENDLLGSLQHGIHNIAPYKSKGIERASELITCQSNKASNADNCPSSENGTDGLNFFLDSTRYLIY</sequence>
<keyword evidence="7" id="KW-0808">Transferase</keyword>
<dbReference type="Pfam" id="PF21235">
    <property type="entry name" value="UBA_ARI1"/>
    <property type="match status" value="1"/>
</dbReference>
<accession>A0A438JT90</accession>
<evidence type="ECO:0000313" key="17">
    <source>
        <dbReference type="Proteomes" id="UP000288805"/>
    </source>
</evidence>
<dbReference type="InterPro" id="IPR044066">
    <property type="entry name" value="TRIAD_supradom"/>
</dbReference>
<evidence type="ECO:0000259" key="14">
    <source>
        <dbReference type="PROSITE" id="PS50089"/>
    </source>
</evidence>
<protein>
    <recommendedName>
        <fullName evidence="6">RBR-type E3 ubiquitin transferase</fullName>
        <ecNumber evidence="6">2.3.2.31</ecNumber>
    </recommendedName>
</protein>
<dbReference type="InterPro" id="IPR013083">
    <property type="entry name" value="Znf_RING/FYVE/PHD"/>
</dbReference>
<gene>
    <name evidence="16" type="primary">ARI1_1</name>
    <name evidence="16" type="ORF">CK203_010734</name>
</gene>
<proteinExistence type="inferred from homology"/>
<comment type="similarity">
    <text evidence="5">Belongs to the RBR family. Ariadne subfamily.</text>
</comment>
<dbReference type="InterPro" id="IPR048962">
    <property type="entry name" value="ARIH1-like_UBL"/>
</dbReference>
<dbReference type="CDD" id="cd20346">
    <property type="entry name" value="BRcat_RBR_ANKIB1"/>
    <property type="match status" value="1"/>
</dbReference>
<dbReference type="PANTHER" id="PTHR11685">
    <property type="entry name" value="RBR FAMILY RING FINGER AND IBR DOMAIN-CONTAINING"/>
    <property type="match status" value="1"/>
</dbReference>
<dbReference type="SMART" id="SM00647">
    <property type="entry name" value="IBR"/>
    <property type="match status" value="1"/>
</dbReference>
<keyword evidence="8" id="KW-0479">Metal-binding</keyword>
<evidence type="ECO:0000256" key="13">
    <source>
        <dbReference type="PROSITE-ProRule" id="PRU00175"/>
    </source>
</evidence>
<comment type="function">
    <text evidence="3">Might act as an E3 ubiquitin-protein ligase, or as part of E3 complex, which accepts ubiquitin from specific E2 ubiquitin-conjugating enzymes and then transfers it to substrates.</text>
</comment>
<feature type="domain" description="RING-type" evidence="15">
    <location>
        <begin position="139"/>
        <end position="355"/>
    </location>
</feature>
<dbReference type="Proteomes" id="UP000288805">
    <property type="component" value="Unassembled WGS sequence"/>
</dbReference>
<evidence type="ECO:0000256" key="9">
    <source>
        <dbReference type="ARBA" id="ARBA00022737"/>
    </source>
</evidence>
<evidence type="ECO:0000256" key="8">
    <source>
        <dbReference type="ARBA" id="ARBA00022723"/>
    </source>
</evidence>
<comment type="caution">
    <text evidence="16">The sequence shown here is derived from an EMBL/GenBank/DDBJ whole genome shotgun (WGS) entry which is preliminary data.</text>
</comment>
<keyword evidence="12" id="KW-0862">Zinc</keyword>
<dbReference type="EMBL" id="QGNW01000028">
    <property type="protein sequence ID" value="RVX12149.1"/>
    <property type="molecule type" value="Genomic_DNA"/>
</dbReference>
<dbReference type="GO" id="GO:0016567">
    <property type="term" value="P:protein ubiquitination"/>
    <property type="evidence" value="ECO:0007669"/>
    <property type="project" value="UniProtKB-UniPathway"/>
</dbReference>
<dbReference type="Pfam" id="PF01485">
    <property type="entry name" value="IBR"/>
    <property type="match status" value="1"/>
</dbReference>
<comment type="pathway">
    <text evidence="4">Protein modification; protein ubiquitination.</text>
</comment>
<evidence type="ECO:0000256" key="4">
    <source>
        <dbReference type="ARBA" id="ARBA00004906"/>
    </source>
</evidence>
<dbReference type="SUPFAM" id="SSF57850">
    <property type="entry name" value="RING/U-box"/>
    <property type="match status" value="3"/>
</dbReference>
<organism evidence="16 17">
    <name type="scientific">Vitis vinifera</name>
    <name type="common">Grape</name>
    <dbReference type="NCBI Taxonomy" id="29760"/>
    <lineage>
        <taxon>Eukaryota</taxon>
        <taxon>Viridiplantae</taxon>
        <taxon>Streptophyta</taxon>
        <taxon>Embryophyta</taxon>
        <taxon>Tracheophyta</taxon>
        <taxon>Spermatophyta</taxon>
        <taxon>Magnoliopsida</taxon>
        <taxon>eudicotyledons</taxon>
        <taxon>Gunneridae</taxon>
        <taxon>Pentapetalae</taxon>
        <taxon>rosids</taxon>
        <taxon>Vitales</taxon>
        <taxon>Vitaceae</taxon>
        <taxon>Viteae</taxon>
        <taxon>Vitis</taxon>
    </lineage>
</organism>
<evidence type="ECO:0000256" key="7">
    <source>
        <dbReference type="ARBA" id="ARBA00022679"/>
    </source>
</evidence>
<dbReference type="UniPathway" id="UPA00143"/>
<comment type="cofactor">
    <cofactor evidence="2">
        <name>Zn(2+)</name>
        <dbReference type="ChEBI" id="CHEBI:29105"/>
    </cofactor>
</comment>
<dbReference type="InterPro" id="IPR031127">
    <property type="entry name" value="E3_UB_ligase_RBR"/>
</dbReference>